<dbReference type="PANTHER" id="PTHR30050">
    <property type="entry name" value="CHROMOSOMAL REPLICATION INITIATOR PROTEIN DNAA"/>
    <property type="match status" value="1"/>
</dbReference>
<evidence type="ECO:0000313" key="3">
    <source>
        <dbReference type="Proteomes" id="UP000633365"/>
    </source>
</evidence>
<organism evidence="2 3">
    <name type="scientific">Ruminococcus difficilis</name>
    <dbReference type="NCBI Taxonomy" id="2763069"/>
    <lineage>
        <taxon>Bacteria</taxon>
        <taxon>Bacillati</taxon>
        <taxon>Bacillota</taxon>
        <taxon>Clostridia</taxon>
        <taxon>Eubacteriales</taxon>
        <taxon>Oscillospiraceae</taxon>
        <taxon>Ruminococcus</taxon>
    </lineage>
</organism>
<dbReference type="SMART" id="SM00382">
    <property type="entry name" value="AAA"/>
    <property type="match status" value="1"/>
</dbReference>
<evidence type="ECO:0000313" key="2">
    <source>
        <dbReference type="EMBL" id="MBK6087869.1"/>
    </source>
</evidence>
<accession>A0A934U1Y1</accession>
<reference evidence="2" key="1">
    <citation type="submission" date="2021-01" db="EMBL/GenBank/DDBJ databases">
        <title>Genome public.</title>
        <authorList>
            <person name="Liu C."/>
            <person name="Sun Q."/>
        </authorList>
    </citation>
    <scope>NUCLEOTIDE SEQUENCE</scope>
    <source>
        <strain evidence="2">M6</strain>
    </source>
</reference>
<dbReference type="CDD" id="cd00009">
    <property type="entry name" value="AAA"/>
    <property type="match status" value="1"/>
</dbReference>
<dbReference type="InterPro" id="IPR003593">
    <property type="entry name" value="AAA+_ATPase"/>
</dbReference>
<dbReference type="GO" id="GO:0006260">
    <property type="term" value="P:DNA replication"/>
    <property type="evidence" value="ECO:0007669"/>
    <property type="project" value="TreeGrafter"/>
</dbReference>
<dbReference type="RefSeq" id="WP_186833359.1">
    <property type="nucleotide sequence ID" value="NZ_JAEQMG010000041.1"/>
</dbReference>
<dbReference type="InterPro" id="IPR002611">
    <property type="entry name" value="IstB_ATP-bd"/>
</dbReference>
<sequence>MPYSQEIYHIAKERLSERRQQALRMADFNREQLFKEIPRLSEINSELLSIGAAIAKAVVTNTPGENDKLRQLSEKSLLLQDDQEKLLEAHHIDKAILEPHYYCAKCGDTGYIEEDNRTTVCDCLQKLMADVASEQLSADLPLSECTFENFSTEYYSKEPDAMGKIPYNRMTNIYQYCINYADTFNTHSKSLLMKGGTGLGKTHLSLAIANEVIKKGVSVIYTSAPQILSKLEREHFNYRYNEQEDTFNSLLKCDLLILDDLGTEFVSDFTRSCVYNLFNSRILANKPMIISTNLQLEELITTYSQRFVSRLIGSCDRLDFIGEDIRTAKK</sequence>
<name>A0A934U1Y1_9FIRM</name>
<dbReference type="Pfam" id="PF01695">
    <property type="entry name" value="IstB_IS21"/>
    <property type="match status" value="1"/>
</dbReference>
<proteinExistence type="predicted"/>
<dbReference type="Gene3D" id="3.40.50.300">
    <property type="entry name" value="P-loop containing nucleotide triphosphate hydrolases"/>
    <property type="match status" value="1"/>
</dbReference>
<dbReference type="InterPro" id="IPR027417">
    <property type="entry name" value="P-loop_NTPase"/>
</dbReference>
<comment type="caution">
    <text evidence="2">The sequence shown here is derived from an EMBL/GenBank/DDBJ whole genome shotgun (WGS) entry which is preliminary data.</text>
</comment>
<dbReference type="GO" id="GO:0005524">
    <property type="term" value="F:ATP binding"/>
    <property type="evidence" value="ECO:0007669"/>
    <property type="project" value="UniProtKB-KW"/>
</dbReference>
<evidence type="ECO:0000259" key="1">
    <source>
        <dbReference type="SMART" id="SM00382"/>
    </source>
</evidence>
<dbReference type="NCBIfam" id="NF005304">
    <property type="entry name" value="PRK06835.1"/>
    <property type="match status" value="1"/>
</dbReference>
<dbReference type="PANTHER" id="PTHR30050:SF4">
    <property type="entry name" value="ATP-BINDING PROTEIN RV3427C IN INSERTION SEQUENCE-RELATED"/>
    <property type="match status" value="1"/>
</dbReference>
<protein>
    <submittedName>
        <fullName evidence="2">ATP-binding protein</fullName>
    </submittedName>
</protein>
<keyword evidence="2" id="KW-0067">ATP-binding</keyword>
<dbReference type="Proteomes" id="UP000633365">
    <property type="component" value="Unassembled WGS sequence"/>
</dbReference>
<keyword evidence="2" id="KW-0547">Nucleotide-binding</keyword>
<dbReference type="AlphaFoldDB" id="A0A934U1Y1"/>
<keyword evidence="3" id="KW-1185">Reference proteome</keyword>
<feature type="domain" description="AAA+ ATPase" evidence="1">
    <location>
        <begin position="187"/>
        <end position="313"/>
    </location>
</feature>
<dbReference type="SUPFAM" id="SSF52540">
    <property type="entry name" value="P-loop containing nucleoside triphosphate hydrolases"/>
    <property type="match status" value="1"/>
</dbReference>
<dbReference type="EMBL" id="JAEQMG010000041">
    <property type="protein sequence ID" value="MBK6087869.1"/>
    <property type="molecule type" value="Genomic_DNA"/>
</dbReference>
<gene>
    <name evidence="2" type="ORF">JKK62_04245</name>
</gene>